<evidence type="ECO:0000313" key="2">
    <source>
        <dbReference type="Proteomes" id="UP000001362"/>
    </source>
</evidence>
<dbReference type="KEGG" id="afr:AFE_2488"/>
<dbReference type="HOGENOM" id="CLU_2393146_0_0_6"/>
<gene>
    <name evidence="1" type="ordered locus">AFE_2488</name>
</gene>
<sequence>MIARSTLPGGRSCAHLVFYRRWMRKRKRGCVMMANIDRGFVESLNRRTGLNLTWEEFKAIYQERKAERDADPAIQSRKARHRVEMEDMDAFFR</sequence>
<evidence type="ECO:0000313" key="1">
    <source>
        <dbReference type="EMBL" id="ACK78540.1"/>
    </source>
</evidence>
<accession>B7J723</accession>
<dbReference type="AlphaFoldDB" id="B7J723"/>
<dbReference type="Proteomes" id="UP000001362">
    <property type="component" value="Chromosome"/>
</dbReference>
<dbReference type="PaxDb" id="243159-AFE_2488"/>
<dbReference type="EMBL" id="CP001219">
    <property type="protein sequence ID" value="ACK78540.1"/>
    <property type="molecule type" value="Genomic_DNA"/>
</dbReference>
<organism evidence="1 2">
    <name type="scientific">Acidithiobacillus ferrooxidans (strain ATCC 23270 / DSM 14882 / CIP 104768 / NCIMB 8455)</name>
    <name type="common">Ferrobacillus ferrooxidans (strain ATCC 23270)</name>
    <dbReference type="NCBI Taxonomy" id="243159"/>
    <lineage>
        <taxon>Bacteria</taxon>
        <taxon>Pseudomonadati</taxon>
        <taxon>Pseudomonadota</taxon>
        <taxon>Acidithiobacillia</taxon>
        <taxon>Acidithiobacillales</taxon>
        <taxon>Acidithiobacillaceae</taxon>
        <taxon>Acidithiobacillus</taxon>
    </lineage>
</organism>
<dbReference type="STRING" id="243159.AFE_2488"/>
<name>B7J723_ACIF2</name>
<reference evidence="1 2" key="1">
    <citation type="journal article" date="2008" name="BMC Genomics">
        <title>Acidithiobacillus ferrooxidans metabolism: from genome sequence to industrial applications.</title>
        <authorList>
            <person name="Valdes J."/>
            <person name="Pedroso I."/>
            <person name="Quatrini R."/>
            <person name="Dodson R.J."/>
            <person name="Tettelin H."/>
            <person name="Blake R.II."/>
            <person name="Eisen J.A."/>
            <person name="Holmes D.S."/>
        </authorList>
    </citation>
    <scope>NUCLEOTIDE SEQUENCE [LARGE SCALE GENOMIC DNA]</scope>
    <source>
        <strain evidence="2">ATCC 23270 / DSM 14882 / CIP 104768 / NCIMB 8455</strain>
    </source>
</reference>
<protein>
    <submittedName>
        <fullName evidence="1">Uncharacterized protein</fullName>
    </submittedName>
</protein>
<proteinExistence type="predicted"/>
<keyword evidence="2" id="KW-1185">Reference proteome</keyword>